<reference evidence="2" key="1">
    <citation type="submission" date="2020-03" db="EMBL/GenBank/DDBJ databases">
        <title>The deep terrestrial virosphere.</title>
        <authorList>
            <person name="Holmfeldt K."/>
            <person name="Nilsson E."/>
            <person name="Simone D."/>
            <person name="Lopez-Fernandez M."/>
            <person name="Wu X."/>
            <person name="de Brujin I."/>
            <person name="Lundin D."/>
            <person name="Andersson A."/>
            <person name="Bertilsson S."/>
            <person name="Dopson M."/>
        </authorList>
    </citation>
    <scope>NUCLEOTIDE SEQUENCE</scope>
    <source>
        <strain evidence="2">MM415B03003</strain>
    </source>
</reference>
<sequence>MPELGDISKNKRSQKLIWAACEDCGKGRWVQAIKGVPKHHRCLACHNAIVCLKGENHPRWTGGRLKDRKGYITVKIFPDNFFYPMANERGRVREHRLVVAKALNRCLLPWEVVHHKEGFAKDDNRYPETLELFPTNKGHNILTHSTNAFLAELEKRDKRIEQLEGRVTLLEAENVLLQSSKSISIAGGYTEMKPAVII</sequence>
<dbReference type="EMBL" id="MT142702">
    <property type="protein sequence ID" value="QJA87387.1"/>
    <property type="molecule type" value="Genomic_DNA"/>
</dbReference>
<keyword evidence="1" id="KW-0175">Coiled coil</keyword>
<gene>
    <name evidence="2" type="ORF">MM415B03003_0004</name>
</gene>
<evidence type="ECO:0000256" key="1">
    <source>
        <dbReference type="SAM" id="Coils"/>
    </source>
</evidence>
<protein>
    <submittedName>
        <fullName evidence="2">Uncharacterized protein</fullName>
    </submittedName>
</protein>
<dbReference type="AlphaFoldDB" id="A0A6M3KYU1"/>
<evidence type="ECO:0000313" key="2">
    <source>
        <dbReference type="EMBL" id="QJA87387.1"/>
    </source>
</evidence>
<proteinExistence type="predicted"/>
<name>A0A6M3KYU1_9ZZZZ</name>
<accession>A0A6M3KYU1</accession>
<feature type="coiled-coil region" evidence="1">
    <location>
        <begin position="153"/>
        <end position="180"/>
    </location>
</feature>
<organism evidence="2">
    <name type="scientific">viral metagenome</name>
    <dbReference type="NCBI Taxonomy" id="1070528"/>
    <lineage>
        <taxon>unclassified sequences</taxon>
        <taxon>metagenomes</taxon>
        <taxon>organismal metagenomes</taxon>
    </lineage>
</organism>